<accession>A0A5C6BNJ7</accession>
<evidence type="ECO:0000256" key="2">
    <source>
        <dbReference type="ARBA" id="ARBA00023043"/>
    </source>
</evidence>
<dbReference type="SMART" id="SM00248">
    <property type="entry name" value="ANK"/>
    <property type="match status" value="3"/>
</dbReference>
<keyword evidence="2 3" id="KW-0040">ANK repeat</keyword>
<feature type="repeat" description="ANK" evidence="3">
    <location>
        <begin position="228"/>
        <end position="261"/>
    </location>
</feature>
<proteinExistence type="predicted"/>
<organism evidence="4 5">
    <name type="scientific">Symmachiella macrocystis</name>
    <dbReference type="NCBI Taxonomy" id="2527985"/>
    <lineage>
        <taxon>Bacteria</taxon>
        <taxon>Pseudomonadati</taxon>
        <taxon>Planctomycetota</taxon>
        <taxon>Planctomycetia</taxon>
        <taxon>Planctomycetales</taxon>
        <taxon>Planctomycetaceae</taxon>
        <taxon>Symmachiella</taxon>
    </lineage>
</organism>
<dbReference type="PANTHER" id="PTHR24198">
    <property type="entry name" value="ANKYRIN REPEAT AND PROTEIN KINASE DOMAIN-CONTAINING PROTEIN"/>
    <property type="match status" value="1"/>
</dbReference>
<dbReference type="Gene3D" id="1.25.40.20">
    <property type="entry name" value="Ankyrin repeat-containing domain"/>
    <property type="match status" value="2"/>
</dbReference>
<dbReference type="RefSeq" id="WP_146369652.1">
    <property type="nucleotide sequence ID" value="NZ_SJPP01000001.1"/>
</dbReference>
<dbReference type="PANTHER" id="PTHR24198:SF165">
    <property type="entry name" value="ANKYRIN REPEAT-CONTAINING PROTEIN-RELATED"/>
    <property type="match status" value="1"/>
</dbReference>
<dbReference type="Pfam" id="PF12796">
    <property type="entry name" value="Ank_2"/>
    <property type="match status" value="1"/>
</dbReference>
<gene>
    <name evidence="4" type="ORF">CA54_09620</name>
</gene>
<dbReference type="PROSITE" id="PS50088">
    <property type="entry name" value="ANK_REPEAT"/>
    <property type="match status" value="2"/>
</dbReference>
<name>A0A5C6BNJ7_9PLAN</name>
<evidence type="ECO:0000313" key="5">
    <source>
        <dbReference type="Proteomes" id="UP000320735"/>
    </source>
</evidence>
<dbReference type="Proteomes" id="UP000320735">
    <property type="component" value="Unassembled WGS sequence"/>
</dbReference>
<dbReference type="OrthoDB" id="13225at2"/>
<keyword evidence="1" id="KW-0677">Repeat</keyword>
<dbReference type="EMBL" id="SJPP01000001">
    <property type="protein sequence ID" value="TWU12144.1"/>
    <property type="molecule type" value="Genomic_DNA"/>
</dbReference>
<sequence>MKQEHADSFLKMFRNGDLDQAKALVHRHPELASHKSGVGYPLLHAFVNGNGGHSFKRAHLLIADLLIPARVRDFRDAVLKDRIDEVRNQLLADPHLASAEFTAGRGIAQAIHYWRSVVVGKLLLDAGANIDVLTTVHETPLVLQLRFGTVEGVRFLLDRGGDPNRGSLKHMPSDTMSERIELLLDHDWNINERPDTRTLLHHDANHGHGARVRKLLSYGANPNIKDAAGRTALHLISARGVGGETIRALVKAGADLNARDNEDITPLVLARSAKRQAATKKLIALGAEV</sequence>
<dbReference type="InterPro" id="IPR036770">
    <property type="entry name" value="Ankyrin_rpt-contain_sf"/>
</dbReference>
<dbReference type="AlphaFoldDB" id="A0A5C6BNJ7"/>
<evidence type="ECO:0000256" key="1">
    <source>
        <dbReference type="ARBA" id="ARBA00022737"/>
    </source>
</evidence>
<reference evidence="4 5" key="1">
    <citation type="submission" date="2019-02" db="EMBL/GenBank/DDBJ databases">
        <title>Deep-cultivation of Planctomycetes and their phenomic and genomic characterization uncovers novel biology.</title>
        <authorList>
            <person name="Wiegand S."/>
            <person name="Jogler M."/>
            <person name="Boedeker C."/>
            <person name="Pinto D."/>
            <person name="Vollmers J."/>
            <person name="Rivas-Marin E."/>
            <person name="Kohn T."/>
            <person name="Peeters S.H."/>
            <person name="Heuer A."/>
            <person name="Rast P."/>
            <person name="Oberbeckmann S."/>
            <person name="Bunk B."/>
            <person name="Jeske O."/>
            <person name="Meyerdierks A."/>
            <person name="Storesund J.E."/>
            <person name="Kallscheuer N."/>
            <person name="Luecker S."/>
            <person name="Lage O.M."/>
            <person name="Pohl T."/>
            <person name="Merkel B.J."/>
            <person name="Hornburger P."/>
            <person name="Mueller R.-W."/>
            <person name="Bruemmer F."/>
            <person name="Labrenz M."/>
            <person name="Spormann A.M."/>
            <person name="Op Den Camp H."/>
            <person name="Overmann J."/>
            <person name="Amann R."/>
            <person name="Jetten M.S.M."/>
            <person name="Mascher T."/>
            <person name="Medema M.H."/>
            <person name="Devos D.P."/>
            <person name="Kaster A.-K."/>
            <person name="Ovreas L."/>
            <person name="Rohde M."/>
            <person name="Galperin M.Y."/>
            <person name="Jogler C."/>
        </authorList>
    </citation>
    <scope>NUCLEOTIDE SEQUENCE [LARGE SCALE GENOMIC DNA]</scope>
    <source>
        <strain evidence="4 5">CA54</strain>
    </source>
</reference>
<dbReference type="SUPFAM" id="SSF48403">
    <property type="entry name" value="Ankyrin repeat"/>
    <property type="match status" value="1"/>
</dbReference>
<evidence type="ECO:0000313" key="4">
    <source>
        <dbReference type="EMBL" id="TWU12144.1"/>
    </source>
</evidence>
<dbReference type="PROSITE" id="PS50297">
    <property type="entry name" value="ANK_REP_REGION"/>
    <property type="match status" value="2"/>
</dbReference>
<keyword evidence="5" id="KW-1185">Reference proteome</keyword>
<dbReference type="InterPro" id="IPR002110">
    <property type="entry name" value="Ankyrin_rpt"/>
</dbReference>
<feature type="repeat" description="ANK" evidence="3">
    <location>
        <begin position="195"/>
        <end position="227"/>
    </location>
</feature>
<protein>
    <submittedName>
        <fullName evidence="4">Ankyrin repeats (3 copies)</fullName>
    </submittedName>
</protein>
<evidence type="ECO:0000256" key="3">
    <source>
        <dbReference type="PROSITE-ProRule" id="PRU00023"/>
    </source>
</evidence>
<comment type="caution">
    <text evidence="4">The sequence shown here is derived from an EMBL/GenBank/DDBJ whole genome shotgun (WGS) entry which is preliminary data.</text>
</comment>